<proteinExistence type="predicted"/>
<accession>A0ABQ0S8S0</accession>
<sequence length="83" mass="8901">MRRPDCLRGGVMSIGAKRTVDEETGSIPAPRNAADAFKVSDDQVQKARLVVAKNSDDSGDLRELLDMLGLISANPDQPPPVAR</sequence>
<dbReference type="Proteomes" id="UP000320693">
    <property type="component" value="Unassembled WGS sequence"/>
</dbReference>
<dbReference type="EMBL" id="BJNH01000118">
    <property type="protein sequence ID" value="GEC29316.1"/>
    <property type="molecule type" value="Genomic_DNA"/>
</dbReference>
<comment type="caution">
    <text evidence="1">The sequence shown here is derived from an EMBL/GenBank/DDBJ whole genome shotgun (WGS) entry which is preliminary data.</text>
</comment>
<gene>
    <name evidence="1" type="ORF">PSA01_63450</name>
</gene>
<name>A0ABQ0S8S0_9PSEU</name>
<keyword evidence="2" id="KW-1185">Reference proteome</keyword>
<protein>
    <submittedName>
        <fullName evidence="1">Uncharacterized protein</fullName>
    </submittedName>
</protein>
<evidence type="ECO:0000313" key="2">
    <source>
        <dbReference type="Proteomes" id="UP000320693"/>
    </source>
</evidence>
<reference evidence="1 2" key="1">
    <citation type="submission" date="2019-06" db="EMBL/GenBank/DDBJ databases">
        <title>Whole genome shotgun sequence of Pseudonocardia saturnea NBRC 14499.</title>
        <authorList>
            <person name="Hosoyama A."/>
            <person name="Uohara A."/>
            <person name="Ohji S."/>
            <person name="Ichikawa N."/>
        </authorList>
    </citation>
    <scope>NUCLEOTIDE SEQUENCE [LARGE SCALE GENOMIC DNA]</scope>
    <source>
        <strain evidence="1 2">NBRC 14499</strain>
    </source>
</reference>
<organism evidence="1 2">
    <name type="scientific">Pseudonocardia saturnea</name>
    <dbReference type="NCBI Taxonomy" id="33909"/>
    <lineage>
        <taxon>Bacteria</taxon>
        <taxon>Bacillati</taxon>
        <taxon>Actinomycetota</taxon>
        <taxon>Actinomycetes</taxon>
        <taxon>Pseudonocardiales</taxon>
        <taxon>Pseudonocardiaceae</taxon>
        <taxon>Pseudonocardia</taxon>
    </lineage>
</organism>
<evidence type="ECO:0000313" key="1">
    <source>
        <dbReference type="EMBL" id="GEC29316.1"/>
    </source>
</evidence>